<keyword evidence="1" id="KW-0812">Transmembrane</keyword>
<gene>
    <name evidence="2" type="primary">ATP8</name>
</gene>
<dbReference type="AlphaFoldDB" id="A0AA95Z3M5"/>
<protein>
    <submittedName>
        <fullName evidence="2">ATP synthase F0 subunit 8</fullName>
    </submittedName>
</protein>
<keyword evidence="1" id="KW-1133">Transmembrane helix</keyword>
<organism evidence="2">
    <name type="scientific">Gobiidae sp</name>
    <dbReference type="NCBI Taxonomy" id="3040165"/>
    <lineage>
        <taxon>Eukaryota</taxon>
        <taxon>Metazoa</taxon>
        <taxon>Chordata</taxon>
        <taxon>Craniata</taxon>
        <taxon>Vertebrata</taxon>
        <taxon>Euteleostomi</taxon>
        <taxon>Actinopterygii</taxon>
        <taxon>Neopterygii</taxon>
        <taxon>Teleostei</taxon>
        <taxon>Neoteleostei</taxon>
        <taxon>Acanthomorphata</taxon>
        <taxon>Gobiaria</taxon>
        <taxon>Gobiiformes</taxon>
        <taxon>Gobioidei</taxon>
        <taxon>Gobiidae</taxon>
    </lineage>
</organism>
<evidence type="ECO:0000313" key="2">
    <source>
        <dbReference type="EMBL" id="WNH37994.1"/>
    </source>
</evidence>
<sequence length="59" mass="7177">MPQMETASWFYVMSCVWGLTILVIMPETERRKERINQALKKTPKNSTESKAHFWMWSWR</sequence>
<keyword evidence="1" id="KW-0472">Membrane</keyword>
<dbReference type="EMBL" id="OR581018">
    <property type="protein sequence ID" value="WNH37994.1"/>
    <property type="molecule type" value="Genomic_DNA"/>
</dbReference>
<evidence type="ECO:0000256" key="1">
    <source>
        <dbReference type="SAM" id="Phobius"/>
    </source>
</evidence>
<name>A0AA95Z3M5_9GOBI</name>
<proteinExistence type="predicted"/>
<accession>A0AA95Z3M5</accession>
<reference evidence="2" key="1">
    <citation type="submission" date="2023-09" db="EMBL/GenBank/DDBJ databases">
        <title>Mitochondrial Genomes of Fishes Derived by Genome Skimming.</title>
        <authorList>
            <person name="Bemis K."/>
            <person name="Collins A."/>
            <person name="Craine J.M."/>
            <person name="Hoban M."/>
            <person name="Leopold D.R."/>
            <person name="Meyer C."/>
            <person name="Murphy K.R."/>
            <person name="Pitassy D.E."/>
            <person name="Whitney J."/>
        </authorList>
    </citation>
    <scope>NUCLEOTIDE SEQUENCE</scope>
</reference>
<keyword evidence="2" id="KW-0496">Mitochondrion</keyword>
<feature type="transmembrane region" description="Helical" evidence="1">
    <location>
        <begin position="6"/>
        <end position="25"/>
    </location>
</feature>
<geneLocation type="mitochondrion" evidence="2"/>